<feature type="domain" description="Multidrug resistance protein MdtA-like barrel-sandwich hybrid" evidence="7">
    <location>
        <begin position="61"/>
        <end position="264"/>
    </location>
</feature>
<dbReference type="Pfam" id="PF25917">
    <property type="entry name" value="BSH_RND"/>
    <property type="match status" value="1"/>
</dbReference>
<name>B8E036_DICTD</name>
<feature type="coiled-coil region" evidence="4">
    <location>
        <begin position="100"/>
        <end position="236"/>
    </location>
</feature>
<dbReference type="Pfam" id="PF25967">
    <property type="entry name" value="RND-MFP_C"/>
    <property type="match status" value="1"/>
</dbReference>
<evidence type="ECO:0000259" key="8">
    <source>
        <dbReference type="Pfam" id="PF25954"/>
    </source>
</evidence>
<dbReference type="SUPFAM" id="SSF111369">
    <property type="entry name" value="HlyD-like secretion proteins"/>
    <property type="match status" value="1"/>
</dbReference>
<accession>B8E036</accession>
<evidence type="ECO:0000313" key="11">
    <source>
        <dbReference type="Proteomes" id="UP000007719"/>
    </source>
</evidence>
<dbReference type="Gene3D" id="2.40.420.20">
    <property type="match status" value="1"/>
</dbReference>
<dbReference type="PANTHER" id="PTHR32347:SF14">
    <property type="entry name" value="EFFLUX SYSTEM COMPONENT YKNX-RELATED"/>
    <property type="match status" value="1"/>
</dbReference>
<dbReference type="InterPro" id="IPR058627">
    <property type="entry name" value="MdtA-like_C"/>
</dbReference>
<dbReference type="eggNOG" id="COG0845">
    <property type="taxonomic scope" value="Bacteria"/>
</dbReference>
<evidence type="ECO:0000256" key="2">
    <source>
        <dbReference type="ARBA" id="ARBA00009477"/>
    </source>
</evidence>
<dbReference type="AlphaFoldDB" id="B8E036"/>
<dbReference type="InterPro" id="IPR058624">
    <property type="entry name" value="MdtA-like_HH"/>
</dbReference>
<keyword evidence="11" id="KW-1185">Reference proteome</keyword>
<evidence type="ECO:0000259" key="7">
    <source>
        <dbReference type="Pfam" id="PF25917"/>
    </source>
</evidence>
<dbReference type="STRING" id="515635.Dtur_0838"/>
<keyword evidence="5" id="KW-0812">Transmembrane</keyword>
<evidence type="ECO:0000313" key="10">
    <source>
        <dbReference type="EMBL" id="ACK42119.1"/>
    </source>
</evidence>
<dbReference type="InterPro" id="IPR050465">
    <property type="entry name" value="UPF0194_transport"/>
</dbReference>
<dbReference type="InterPro" id="IPR058792">
    <property type="entry name" value="Beta-barrel_RND_2"/>
</dbReference>
<dbReference type="Gene3D" id="2.40.50.100">
    <property type="match status" value="1"/>
</dbReference>
<evidence type="ECO:0000256" key="4">
    <source>
        <dbReference type="SAM" id="Coils"/>
    </source>
</evidence>
<feature type="domain" description="Multidrug resistance protein MdtA-like C-terminal permuted SH3" evidence="9">
    <location>
        <begin position="351"/>
        <end position="407"/>
    </location>
</feature>
<feature type="domain" description="Multidrug resistance protein MdtA-like alpha-helical hairpin" evidence="6">
    <location>
        <begin position="132"/>
        <end position="191"/>
    </location>
</feature>
<dbReference type="InParanoid" id="B8E036"/>
<dbReference type="SUPFAM" id="SSF56954">
    <property type="entry name" value="Outer membrane efflux proteins (OEP)"/>
    <property type="match status" value="1"/>
</dbReference>
<dbReference type="Pfam" id="PF25954">
    <property type="entry name" value="Beta-barrel_RND_2"/>
    <property type="match status" value="1"/>
</dbReference>
<organism evidence="10 11">
    <name type="scientific">Dictyoglomus turgidum (strain DSM 6724 / Z-1310)</name>
    <dbReference type="NCBI Taxonomy" id="515635"/>
    <lineage>
        <taxon>Bacteria</taxon>
        <taxon>Pseudomonadati</taxon>
        <taxon>Dictyoglomota</taxon>
        <taxon>Dictyoglomia</taxon>
        <taxon>Dictyoglomales</taxon>
        <taxon>Dictyoglomaceae</taxon>
        <taxon>Dictyoglomus</taxon>
    </lineage>
</organism>
<keyword evidence="5" id="KW-0472">Membrane</keyword>
<keyword evidence="3 4" id="KW-0175">Coiled coil</keyword>
<keyword evidence="5" id="KW-1133">Transmembrane helix</keyword>
<sequence length="432" mass="48544">MKKRLIIIFIIVILIGIGVWWGFGRSKNNEKNSSILNTYTVRRGDLLVTVSGSGTLEAERSLDITSKVSGTVIYVVEEGTRVKEGDILVKIDPTDYQNTYQQALITYKNYENSYEQARLNYDTQKRQLEKNLKDAQISRDNAYIEYQNAKNNLERTEELFKKGFASQSDLDTARFNFEKAKNSITQAENNLKLIKENYDTQLKTLQRDLEASKLSLEKAKIDLSNAKRNLDNTIIRAPFSGIVANVNVVKGQNISSNVTLMTLLDTKNVELSLEVDETDIGKVFVGLPVRISLDAFPDEEFEGKVIRISPTATISNNIPIFKVRVRVPNKDFRLKVGMSADGDIILLERKNVLLVPLKAVQKTERRSYVEVLKPNGSRELVRITLGEDDGTNVVVESGLKEGDVVIVPSSSTSSNTSRNQQLQIRIPGVPLR</sequence>
<dbReference type="GO" id="GO:0030313">
    <property type="term" value="C:cell envelope"/>
    <property type="evidence" value="ECO:0007669"/>
    <property type="project" value="UniProtKB-SubCell"/>
</dbReference>
<comment type="subcellular location">
    <subcellularLocation>
        <location evidence="1">Cell envelope</location>
    </subcellularLocation>
</comment>
<dbReference type="Proteomes" id="UP000007719">
    <property type="component" value="Chromosome"/>
</dbReference>
<dbReference type="KEGG" id="dtu:Dtur_0838"/>
<feature type="transmembrane region" description="Helical" evidence="5">
    <location>
        <begin position="5"/>
        <end position="23"/>
    </location>
</feature>
<dbReference type="GO" id="GO:0022857">
    <property type="term" value="F:transmembrane transporter activity"/>
    <property type="evidence" value="ECO:0007669"/>
    <property type="project" value="InterPro"/>
</dbReference>
<dbReference type="InterPro" id="IPR006143">
    <property type="entry name" value="RND_pump_MFP"/>
</dbReference>
<reference evidence="11" key="1">
    <citation type="journal article" date="2016" name="Front. Microbiol.">
        <title>The complete genome sequence of hyperthermophile Dictyoglomus turgidum DSM 6724 reveals a specialized carbohydrate fermentor.</title>
        <authorList>
            <person name="Brumm P.J."/>
            <person name="Gowda K."/>
            <person name="Robb F.T."/>
            <person name="Mead D.A."/>
        </authorList>
    </citation>
    <scope>NUCLEOTIDE SEQUENCE [LARGE SCALE GENOMIC DNA]</scope>
    <source>
        <strain evidence="11">DSM 6724 / Z-1310</strain>
    </source>
</reference>
<evidence type="ECO:0000256" key="5">
    <source>
        <dbReference type="SAM" id="Phobius"/>
    </source>
</evidence>
<dbReference type="GO" id="GO:0016020">
    <property type="term" value="C:membrane"/>
    <property type="evidence" value="ECO:0007669"/>
    <property type="project" value="InterPro"/>
</dbReference>
<dbReference type="PANTHER" id="PTHR32347">
    <property type="entry name" value="EFFLUX SYSTEM COMPONENT YKNX-RELATED"/>
    <property type="match status" value="1"/>
</dbReference>
<dbReference type="EMBL" id="CP001251">
    <property type="protein sequence ID" value="ACK42119.1"/>
    <property type="molecule type" value="Genomic_DNA"/>
</dbReference>
<protein>
    <submittedName>
        <fullName evidence="10">Efflux transporter, RND family, MFP subunit</fullName>
    </submittedName>
</protein>
<evidence type="ECO:0000259" key="9">
    <source>
        <dbReference type="Pfam" id="PF25967"/>
    </source>
</evidence>
<gene>
    <name evidence="10" type="ordered locus">Dtur_0838</name>
</gene>
<dbReference type="Pfam" id="PF25876">
    <property type="entry name" value="HH_MFP_RND"/>
    <property type="match status" value="1"/>
</dbReference>
<dbReference type="Gene3D" id="1.10.287.470">
    <property type="entry name" value="Helix hairpin bin"/>
    <property type="match status" value="1"/>
</dbReference>
<comment type="similarity">
    <text evidence="2">Belongs to the membrane fusion protein (MFP) (TC 8.A.1) family.</text>
</comment>
<dbReference type="OrthoDB" id="9810430at2"/>
<evidence type="ECO:0000256" key="3">
    <source>
        <dbReference type="ARBA" id="ARBA00023054"/>
    </source>
</evidence>
<dbReference type="Gene3D" id="2.40.30.170">
    <property type="match status" value="1"/>
</dbReference>
<dbReference type="InterPro" id="IPR058625">
    <property type="entry name" value="MdtA-like_BSH"/>
</dbReference>
<dbReference type="HOGENOM" id="CLU_018816_14_2_0"/>
<proteinExistence type="inferred from homology"/>
<dbReference type="NCBIfam" id="TIGR01730">
    <property type="entry name" value="RND_mfp"/>
    <property type="match status" value="1"/>
</dbReference>
<evidence type="ECO:0000259" key="6">
    <source>
        <dbReference type="Pfam" id="PF25876"/>
    </source>
</evidence>
<dbReference type="RefSeq" id="WP_012583203.1">
    <property type="nucleotide sequence ID" value="NC_011661.1"/>
</dbReference>
<feature type="domain" description="CusB-like beta-barrel" evidence="8">
    <location>
        <begin position="271"/>
        <end position="341"/>
    </location>
</feature>
<dbReference type="EnsemblBacteria" id="ACK42119">
    <property type="protein sequence ID" value="ACK42119"/>
    <property type="gene ID" value="Dtur_0838"/>
</dbReference>
<evidence type="ECO:0000256" key="1">
    <source>
        <dbReference type="ARBA" id="ARBA00004196"/>
    </source>
</evidence>